<dbReference type="InterPro" id="IPR000795">
    <property type="entry name" value="T_Tr_GTP-bd_dom"/>
</dbReference>
<evidence type="ECO:0000256" key="7">
    <source>
        <dbReference type="ARBA" id="ARBA00025526"/>
    </source>
</evidence>
<dbReference type="PROSITE" id="PS00301">
    <property type="entry name" value="G_TR_1"/>
    <property type="match status" value="1"/>
</dbReference>
<dbReference type="Pfam" id="PF03144">
    <property type="entry name" value="GTP_EFTU_D2"/>
    <property type="match status" value="1"/>
</dbReference>
<dbReference type="NCBIfam" id="TIGR00475">
    <property type="entry name" value="selB"/>
    <property type="match status" value="1"/>
</dbReference>
<dbReference type="SUPFAM" id="SSF46785">
    <property type="entry name" value="Winged helix' DNA-binding domain"/>
    <property type="match status" value="3"/>
</dbReference>
<dbReference type="InterPro" id="IPR015190">
    <property type="entry name" value="Elong_fac_SelB-wing-hlx_typ-2"/>
</dbReference>
<comment type="caution">
    <text evidence="10">The sequence shown here is derived from an EMBL/GenBank/DDBJ whole genome shotgun (WGS) entry which is preliminary data.</text>
</comment>
<dbReference type="FunFam" id="3.40.50.300:FF:001064">
    <property type="entry name" value="Selenocysteine-specific translation elongation factor"/>
    <property type="match status" value="1"/>
</dbReference>
<dbReference type="NCBIfam" id="TIGR00231">
    <property type="entry name" value="small_GTP"/>
    <property type="match status" value="1"/>
</dbReference>
<dbReference type="Pfam" id="PF09106">
    <property type="entry name" value="WHD_2nd_SelB"/>
    <property type="match status" value="1"/>
</dbReference>
<dbReference type="InterPro" id="IPR027417">
    <property type="entry name" value="P-loop_NTPase"/>
</dbReference>
<dbReference type="InterPro" id="IPR050055">
    <property type="entry name" value="EF-Tu_GTPase"/>
</dbReference>
<dbReference type="InterPro" id="IPR005225">
    <property type="entry name" value="Small_GTP-bd"/>
</dbReference>
<comment type="function">
    <text evidence="7">Translation factor necessary for the incorporation of selenocysteine into proteins. It probably replaces EF-Tu for the insertion of selenocysteine directed by the UGA codon. SelB binds GTP and GDP.</text>
</comment>
<dbReference type="Gene3D" id="1.10.10.2770">
    <property type="match status" value="1"/>
</dbReference>
<evidence type="ECO:0000256" key="3">
    <source>
        <dbReference type="ARBA" id="ARBA00022490"/>
    </source>
</evidence>
<dbReference type="Gene3D" id="3.40.50.300">
    <property type="entry name" value="P-loop containing nucleotide triphosphate hydrolases"/>
    <property type="match status" value="1"/>
</dbReference>
<dbReference type="SUPFAM" id="SSF52540">
    <property type="entry name" value="P-loop containing nucleoside triphosphate hydrolases"/>
    <property type="match status" value="1"/>
</dbReference>
<dbReference type="PANTHER" id="PTHR43721">
    <property type="entry name" value="ELONGATION FACTOR TU-RELATED"/>
    <property type="match status" value="1"/>
</dbReference>
<dbReference type="EMBL" id="PVXO01000066">
    <property type="protein sequence ID" value="PRR77276.1"/>
    <property type="molecule type" value="Genomic_DNA"/>
</dbReference>
<evidence type="ECO:0000256" key="2">
    <source>
        <dbReference type="ARBA" id="ARBA00015953"/>
    </source>
</evidence>
<feature type="domain" description="Tr-type G" evidence="9">
    <location>
        <begin position="1"/>
        <end position="174"/>
    </location>
</feature>
<evidence type="ECO:0000313" key="10">
    <source>
        <dbReference type="EMBL" id="PRR77276.1"/>
    </source>
</evidence>
<dbReference type="InterPro" id="IPR036388">
    <property type="entry name" value="WH-like_DNA-bd_sf"/>
</dbReference>
<accession>A0A2T0B129</accession>
<dbReference type="GO" id="GO:0003746">
    <property type="term" value="F:translation elongation factor activity"/>
    <property type="evidence" value="ECO:0007669"/>
    <property type="project" value="UniProtKB-KW"/>
</dbReference>
<proteinExistence type="predicted"/>
<keyword evidence="3" id="KW-0963">Cytoplasm</keyword>
<organism evidence="10 11">
    <name type="scientific">Clostridium liquoris</name>
    <dbReference type="NCBI Taxonomy" id="1289519"/>
    <lineage>
        <taxon>Bacteria</taxon>
        <taxon>Bacillati</taxon>
        <taxon>Bacillota</taxon>
        <taxon>Clostridia</taxon>
        <taxon>Eubacteriales</taxon>
        <taxon>Clostridiaceae</taxon>
        <taxon>Clostridium</taxon>
    </lineage>
</organism>
<evidence type="ECO:0000256" key="6">
    <source>
        <dbReference type="ARBA" id="ARBA00023134"/>
    </source>
</evidence>
<dbReference type="CDD" id="cd04171">
    <property type="entry name" value="SelB"/>
    <property type="match status" value="1"/>
</dbReference>
<dbReference type="Pfam" id="PF09107">
    <property type="entry name" value="WHD_3rd_SelB"/>
    <property type="match status" value="1"/>
</dbReference>
<dbReference type="InterPro" id="IPR015191">
    <property type="entry name" value="SelB_WHD4"/>
</dbReference>
<dbReference type="Gene3D" id="1.10.10.10">
    <property type="entry name" value="Winged helix-like DNA-binding domain superfamily/Winged helix DNA-binding domain"/>
    <property type="match status" value="1"/>
</dbReference>
<sequence length="635" mass="72006">MKHIVIGTAGHIDHGKTTLIKALTGRNTDNLKEEKERGISIDLGFTYFDLPSGRRGGIIDVPGHEKFIKNMLAGVSSIDLVLMVIAADEGVMPQTKEHLQILQLLNVKKGIIVITKIDLVDSQWLDMVIEEVKEEMKGTFLQDAKIQLVSSTTKEGLEELVNAIDSITEEVESKNTVGSLRLPVDRVFSVSGFGTVVTGTILNGSVKEGDMVEIYPSKIQCKVREIQVHDEKVKLAEAGQRSALNLSNIKVKDIRRGDVVSAVDSMEPSLMVDCNLHYLQSNNRPLENRQRVRLHHGTSELLCRVIILDKQEIKPGENAYVQLRLESPIACKKDDRFVIRNYSPMYTIGGGIIIEPLSKKAKQFDQGHIDELKIKESGSTESILENIIENLSPKFPDKSLIQKSIDLKPNIIEEKINNLKQHGKIIELLIDNNPIYIHVKYMDEKAKLMVHQLEKFHMDNPLKVGMTKEEIKGKVFGKKLKQKIYDEILHILAEKGIININGNYISLNTFSIKYTKEQKEIKEKLILIYNKAGFSPPKYEELASKEKDKKTFKMVYDSLIENGEIIKINEDISLSFSSYNKAKDTVIRYINEKGSITLSEFRDLLNTSRKYAVAIIEYFDYIKLTKRVDDKRVLT</sequence>
<dbReference type="GO" id="GO:0001514">
    <property type="term" value="P:selenocysteine incorporation"/>
    <property type="evidence" value="ECO:0007669"/>
    <property type="project" value="InterPro"/>
</dbReference>
<keyword evidence="10" id="KW-0251">Elongation factor</keyword>
<protein>
    <recommendedName>
        <fullName evidence="2">Selenocysteine-specific elongation factor</fullName>
    </recommendedName>
    <alternativeName>
        <fullName evidence="8">SelB translation factor</fullName>
    </alternativeName>
</protein>
<evidence type="ECO:0000256" key="4">
    <source>
        <dbReference type="ARBA" id="ARBA00022741"/>
    </source>
</evidence>
<comment type="subcellular location">
    <subcellularLocation>
        <location evidence="1">Cytoplasm</location>
    </subcellularLocation>
</comment>
<dbReference type="Gene3D" id="2.40.30.10">
    <property type="entry name" value="Translation factors"/>
    <property type="match status" value="2"/>
</dbReference>
<dbReference type="SUPFAM" id="SSF50447">
    <property type="entry name" value="Translation proteins"/>
    <property type="match status" value="1"/>
</dbReference>
<dbReference type="GO" id="GO:0003723">
    <property type="term" value="F:RNA binding"/>
    <property type="evidence" value="ECO:0007669"/>
    <property type="project" value="InterPro"/>
</dbReference>
<evidence type="ECO:0000256" key="1">
    <source>
        <dbReference type="ARBA" id="ARBA00004496"/>
    </source>
</evidence>
<dbReference type="Pfam" id="PF00009">
    <property type="entry name" value="GTP_EFTU"/>
    <property type="match status" value="1"/>
</dbReference>
<dbReference type="GO" id="GO:0005525">
    <property type="term" value="F:GTP binding"/>
    <property type="evidence" value="ECO:0007669"/>
    <property type="project" value="UniProtKB-KW"/>
</dbReference>
<keyword evidence="5" id="KW-0648">Protein biosynthesis</keyword>
<keyword evidence="11" id="KW-1185">Reference proteome</keyword>
<gene>
    <name evidence="10" type="primary">selB</name>
    <name evidence="10" type="ORF">CLLI_24470</name>
</gene>
<keyword evidence="6" id="KW-0342">GTP-binding</keyword>
<dbReference type="PANTHER" id="PTHR43721:SF22">
    <property type="entry name" value="ELONGATION FACTOR TU, MITOCHONDRIAL"/>
    <property type="match status" value="1"/>
</dbReference>
<dbReference type="OrthoDB" id="9804504at2"/>
<dbReference type="PRINTS" id="PR00315">
    <property type="entry name" value="ELONGATNFCT"/>
</dbReference>
<dbReference type="GO" id="GO:0005829">
    <property type="term" value="C:cytosol"/>
    <property type="evidence" value="ECO:0007669"/>
    <property type="project" value="TreeGrafter"/>
</dbReference>
<evidence type="ECO:0000313" key="11">
    <source>
        <dbReference type="Proteomes" id="UP000239706"/>
    </source>
</evidence>
<dbReference type="RefSeq" id="WP_106064486.1">
    <property type="nucleotide sequence ID" value="NZ_PVXO01000066.1"/>
</dbReference>
<keyword evidence="4" id="KW-0547">Nucleotide-binding</keyword>
<evidence type="ECO:0000259" key="9">
    <source>
        <dbReference type="PROSITE" id="PS51722"/>
    </source>
</evidence>
<dbReference type="Proteomes" id="UP000239706">
    <property type="component" value="Unassembled WGS sequence"/>
</dbReference>
<dbReference type="InterPro" id="IPR031157">
    <property type="entry name" value="G_TR_CS"/>
</dbReference>
<dbReference type="InterPro" id="IPR009001">
    <property type="entry name" value="Transl_elong_EF1A/Init_IF2_C"/>
</dbReference>
<dbReference type="GO" id="GO:0003924">
    <property type="term" value="F:GTPase activity"/>
    <property type="evidence" value="ECO:0007669"/>
    <property type="project" value="InterPro"/>
</dbReference>
<dbReference type="CDD" id="cd15491">
    <property type="entry name" value="selB_III"/>
    <property type="match status" value="1"/>
</dbReference>
<name>A0A2T0B129_9CLOT</name>
<evidence type="ECO:0000256" key="5">
    <source>
        <dbReference type="ARBA" id="ARBA00022917"/>
    </source>
</evidence>
<reference evidence="10 11" key="1">
    <citation type="submission" date="2018-03" db="EMBL/GenBank/DDBJ databases">
        <title>Genome sequence of Clostridium liquoris DSM 100320.</title>
        <authorList>
            <person name="Poehlein A."/>
            <person name="Daniel R."/>
        </authorList>
    </citation>
    <scope>NUCLEOTIDE SEQUENCE [LARGE SCALE GENOMIC DNA]</scope>
    <source>
        <strain evidence="10 11">DSM 100320</strain>
    </source>
</reference>
<dbReference type="AlphaFoldDB" id="A0A2T0B129"/>
<evidence type="ECO:0000256" key="8">
    <source>
        <dbReference type="ARBA" id="ARBA00031615"/>
    </source>
</evidence>
<dbReference type="InterPro" id="IPR009000">
    <property type="entry name" value="Transl_B-barrel_sf"/>
</dbReference>
<dbReference type="InterPro" id="IPR004535">
    <property type="entry name" value="Transl_elong_SelB"/>
</dbReference>
<dbReference type="PROSITE" id="PS51722">
    <property type="entry name" value="G_TR_2"/>
    <property type="match status" value="1"/>
</dbReference>
<dbReference type="InterPro" id="IPR036390">
    <property type="entry name" value="WH_DNA-bd_sf"/>
</dbReference>
<dbReference type="Pfam" id="PF25461">
    <property type="entry name" value="Beta-barrel_SelB"/>
    <property type="match status" value="1"/>
</dbReference>
<dbReference type="InterPro" id="IPR057335">
    <property type="entry name" value="Beta-barrel_SelB"/>
</dbReference>
<dbReference type="InterPro" id="IPR004161">
    <property type="entry name" value="EFTu-like_2"/>
</dbReference>
<dbReference type="CDD" id="cd03696">
    <property type="entry name" value="SelB_II"/>
    <property type="match status" value="1"/>
</dbReference>
<dbReference type="SUPFAM" id="SSF50465">
    <property type="entry name" value="EF-Tu/eEF-1alpha/eIF2-gamma C-terminal domain"/>
    <property type="match status" value="1"/>
</dbReference>